<evidence type="ECO:0000313" key="5">
    <source>
        <dbReference type="Proteomes" id="UP000712157"/>
    </source>
</evidence>
<comment type="caution">
    <text evidence="4">The sequence shown here is derived from an EMBL/GenBank/DDBJ whole genome shotgun (WGS) entry which is preliminary data.</text>
</comment>
<name>A0A949NFZ6_9FIRM</name>
<dbReference type="CDD" id="cd10456">
    <property type="entry name" value="GIY-YIG_UPF0213"/>
    <property type="match status" value="1"/>
</dbReference>
<protein>
    <submittedName>
        <fullName evidence="4">GIY-YIG nuclease family protein</fullName>
    </submittedName>
</protein>
<gene>
    <name evidence="4" type="ORF">KTH89_21085</name>
</gene>
<evidence type="ECO:0000313" key="4">
    <source>
        <dbReference type="EMBL" id="MBU9739036.1"/>
    </source>
</evidence>
<evidence type="ECO:0000259" key="3">
    <source>
        <dbReference type="PROSITE" id="PS50164"/>
    </source>
</evidence>
<sequence length="94" mass="10795">MNYTYIVECKDGSLYTGWTNNIEKRIADHNSGKGAKYTRSRGPVSLVHLEIFDTKEEAMSREARIKRMNRKKKMDLIESSKRPAVEAAGMKEDL</sequence>
<dbReference type="Pfam" id="PF01541">
    <property type="entry name" value="GIY-YIG"/>
    <property type="match status" value="1"/>
</dbReference>
<evidence type="ECO:0000256" key="1">
    <source>
        <dbReference type="ARBA" id="ARBA00007435"/>
    </source>
</evidence>
<feature type="compositionally biased region" description="Basic and acidic residues" evidence="2">
    <location>
        <begin position="74"/>
        <end position="94"/>
    </location>
</feature>
<dbReference type="AlphaFoldDB" id="A0A949NFZ6"/>
<dbReference type="InterPro" id="IPR035901">
    <property type="entry name" value="GIY-YIG_endonuc_sf"/>
</dbReference>
<feature type="region of interest" description="Disordered" evidence="2">
    <location>
        <begin position="73"/>
        <end position="94"/>
    </location>
</feature>
<dbReference type="PROSITE" id="PS50164">
    <property type="entry name" value="GIY_YIG"/>
    <property type="match status" value="1"/>
</dbReference>
<accession>A0A949NFZ6</accession>
<dbReference type="SMART" id="SM00465">
    <property type="entry name" value="GIYc"/>
    <property type="match status" value="1"/>
</dbReference>
<evidence type="ECO:0000256" key="2">
    <source>
        <dbReference type="SAM" id="MobiDB-lite"/>
    </source>
</evidence>
<organism evidence="4 5">
    <name type="scientific">Diplocloster agilis</name>
    <dbReference type="NCBI Taxonomy" id="2850323"/>
    <lineage>
        <taxon>Bacteria</taxon>
        <taxon>Bacillati</taxon>
        <taxon>Bacillota</taxon>
        <taxon>Clostridia</taxon>
        <taxon>Lachnospirales</taxon>
        <taxon>Lachnospiraceae</taxon>
        <taxon>Diplocloster</taxon>
    </lineage>
</organism>
<comment type="similarity">
    <text evidence="1">Belongs to the UPF0213 family.</text>
</comment>
<proteinExistence type="inferred from homology"/>
<dbReference type="EMBL" id="JAHQCW010000048">
    <property type="protein sequence ID" value="MBU9739036.1"/>
    <property type="molecule type" value="Genomic_DNA"/>
</dbReference>
<dbReference type="PANTHER" id="PTHR34477">
    <property type="entry name" value="UPF0213 PROTEIN YHBQ"/>
    <property type="match status" value="1"/>
</dbReference>
<dbReference type="Proteomes" id="UP000712157">
    <property type="component" value="Unassembled WGS sequence"/>
</dbReference>
<dbReference type="SUPFAM" id="SSF82771">
    <property type="entry name" value="GIY-YIG endonuclease"/>
    <property type="match status" value="1"/>
</dbReference>
<keyword evidence="5" id="KW-1185">Reference proteome</keyword>
<feature type="domain" description="GIY-YIG" evidence="3">
    <location>
        <begin position="1"/>
        <end position="76"/>
    </location>
</feature>
<dbReference type="InterPro" id="IPR000305">
    <property type="entry name" value="GIY-YIG_endonuc"/>
</dbReference>
<dbReference type="PANTHER" id="PTHR34477:SF1">
    <property type="entry name" value="UPF0213 PROTEIN YHBQ"/>
    <property type="match status" value="1"/>
</dbReference>
<dbReference type="Gene3D" id="3.40.1440.10">
    <property type="entry name" value="GIY-YIG endonuclease"/>
    <property type="match status" value="1"/>
</dbReference>
<dbReference type="InterPro" id="IPR050190">
    <property type="entry name" value="UPF0213_domain"/>
</dbReference>
<reference evidence="4" key="1">
    <citation type="submission" date="2021-06" db="EMBL/GenBank/DDBJ databases">
        <title>Description of novel taxa of the family Lachnospiraceae.</title>
        <authorList>
            <person name="Chaplin A.V."/>
            <person name="Sokolova S.R."/>
            <person name="Pikina A.P."/>
            <person name="Korzhanova M."/>
            <person name="Belova V."/>
            <person name="Korostin D."/>
            <person name="Efimov B.A."/>
        </authorList>
    </citation>
    <scope>NUCLEOTIDE SEQUENCE</scope>
    <source>
        <strain evidence="4">ASD5720</strain>
    </source>
</reference>
<dbReference type="RefSeq" id="WP_238722984.1">
    <property type="nucleotide sequence ID" value="NZ_JAHQCW010000048.1"/>
</dbReference>